<dbReference type="Proteomes" id="UP000245431">
    <property type="component" value="Chromosome PVE_r1"/>
</dbReference>
<proteinExistence type="predicted"/>
<accession>A0A1D3JXF1</accession>
<dbReference type="EMBL" id="LT599583">
    <property type="protein sequence ID" value="SBW80778.1"/>
    <property type="molecule type" value="Genomic_DNA"/>
</dbReference>
<evidence type="ECO:0000313" key="1">
    <source>
        <dbReference type="EMBL" id="SBW80778.1"/>
    </source>
</evidence>
<organism evidence="1 2">
    <name type="scientific">Pseudomonas veronii 1YdBTEX2</name>
    <dbReference type="NCBI Taxonomy" id="1295141"/>
    <lineage>
        <taxon>Bacteria</taxon>
        <taxon>Pseudomonadati</taxon>
        <taxon>Pseudomonadota</taxon>
        <taxon>Gammaproteobacteria</taxon>
        <taxon>Pseudomonadales</taxon>
        <taxon>Pseudomonadaceae</taxon>
        <taxon>Pseudomonas</taxon>
    </lineage>
</organism>
<evidence type="ECO:0000313" key="2">
    <source>
        <dbReference type="Proteomes" id="UP000245431"/>
    </source>
</evidence>
<gene>
    <name evidence="1" type="ORF">PVE_R1G2894</name>
</gene>
<name>A0A1D3JXF1_PSEVE</name>
<reference evidence="2" key="1">
    <citation type="submission" date="2016-07" db="EMBL/GenBank/DDBJ databases">
        <authorList>
            <person name="Florea S."/>
            <person name="Webb J.S."/>
            <person name="Jaromczyk J."/>
            <person name="Schardl C.L."/>
        </authorList>
    </citation>
    <scope>NUCLEOTIDE SEQUENCE [LARGE SCALE GENOMIC DNA]</scope>
    <source>
        <strain evidence="2">1YdBTEX2</strain>
    </source>
</reference>
<dbReference type="AlphaFoldDB" id="A0A1D3JXF1"/>
<sequence>MLSNLLFNKKIIRDCNSTYASSIPTPASTLKNPVDYRLRVNEMVTPNTL</sequence>
<protein>
    <submittedName>
        <fullName evidence="1">Uncharacterized protein</fullName>
    </submittedName>
</protein>